<evidence type="ECO:0000256" key="7">
    <source>
        <dbReference type="PROSITE-ProRule" id="PRU00221"/>
    </source>
</evidence>
<keyword evidence="4" id="KW-0819">tRNA processing</keyword>
<name>A0ABQ7K543_9FUNG</name>
<dbReference type="PROSITE" id="PS50082">
    <property type="entry name" value="WD_REPEATS_2"/>
    <property type="match status" value="1"/>
</dbReference>
<dbReference type="InterPro" id="IPR015943">
    <property type="entry name" value="WD40/YVTN_repeat-like_dom_sf"/>
</dbReference>
<keyword evidence="5" id="KW-0677">Repeat</keyword>
<dbReference type="InterPro" id="IPR000095">
    <property type="entry name" value="CRIB_dom"/>
</dbReference>
<reference evidence="10 11" key="1">
    <citation type="journal article" date="2020" name="Fungal Divers.">
        <title>Resolving the Mortierellaceae phylogeny through synthesis of multi-gene phylogenetics and phylogenomics.</title>
        <authorList>
            <person name="Vandepol N."/>
            <person name="Liber J."/>
            <person name="Desiro A."/>
            <person name="Na H."/>
            <person name="Kennedy M."/>
            <person name="Barry K."/>
            <person name="Grigoriev I.V."/>
            <person name="Miller A.N."/>
            <person name="O'Donnell K."/>
            <person name="Stajich J.E."/>
            <person name="Bonito G."/>
        </authorList>
    </citation>
    <scope>NUCLEOTIDE SEQUENCE [LARGE SCALE GENOMIC DNA]</scope>
    <source>
        <strain evidence="10 11">AD045</strain>
    </source>
</reference>
<dbReference type="InterPro" id="IPR051973">
    <property type="entry name" value="tRNA_Anticodon_Mtase-Reg"/>
</dbReference>
<evidence type="ECO:0000256" key="6">
    <source>
        <dbReference type="ARBA" id="ARBA00038255"/>
    </source>
</evidence>
<organism evidence="10 11">
    <name type="scientific">Linnemannia gamsii</name>
    <dbReference type="NCBI Taxonomy" id="64522"/>
    <lineage>
        <taxon>Eukaryota</taxon>
        <taxon>Fungi</taxon>
        <taxon>Fungi incertae sedis</taxon>
        <taxon>Mucoromycota</taxon>
        <taxon>Mortierellomycotina</taxon>
        <taxon>Mortierellomycetes</taxon>
        <taxon>Mortierellales</taxon>
        <taxon>Mortierellaceae</taxon>
        <taxon>Linnemannia</taxon>
    </lineage>
</organism>
<dbReference type="Gene3D" id="2.130.10.10">
    <property type="entry name" value="YVTN repeat-like/Quinoprotein amine dehydrogenase"/>
    <property type="match status" value="4"/>
</dbReference>
<dbReference type="InterPro" id="IPR036322">
    <property type="entry name" value="WD40_repeat_dom_sf"/>
</dbReference>
<comment type="caution">
    <text evidence="10">The sequence shown here is derived from an EMBL/GenBank/DDBJ whole genome shotgun (WGS) entry which is preliminary data.</text>
</comment>
<dbReference type="PANTHER" id="PTHR14344:SF3">
    <property type="entry name" value="WD REPEAT-CONTAINING PROTEIN 6"/>
    <property type="match status" value="1"/>
</dbReference>
<evidence type="ECO:0000313" key="11">
    <source>
        <dbReference type="Proteomes" id="UP001194696"/>
    </source>
</evidence>
<evidence type="ECO:0000256" key="2">
    <source>
        <dbReference type="ARBA" id="ARBA00022490"/>
    </source>
</evidence>
<protein>
    <submittedName>
        <fullName evidence="10">WD repeat-containing protein 6</fullName>
    </submittedName>
</protein>
<feature type="repeat" description="WD" evidence="7">
    <location>
        <begin position="248"/>
        <end position="289"/>
    </location>
</feature>
<dbReference type="Proteomes" id="UP001194696">
    <property type="component" value="Unassembled WGS sequence"/>
</dbReference>
<dbReference type="PROSITE" id="PS00678">
    <property type="entry name" value="WD_REPEATS_1"/>
    <property type="match status" value="1"/>
</dbReference>
<sequence>MDNVHIRAQPVHLTTPVTALAYHDNDILLSGQGPYLKATLISTSEILGCIHFGQDWKIHRIVMANVQRISDSIEARLFMVFGAKSLRVLRLCVDRTSRDKSPSARFQHLWNIPHFKDWIVDAQWLWNKAHLPGEHPTTRLGLHPPVTAPPTSIAIGYAHNFVEVYQLPHDPFTIAMEASDKLLTENNLSSFPVVYSIQSEEHCTLFCGRFHNNTLEDLWFASGTVFCHALLWKVYHEGGVEAPVVKSLIGHEGILFGIRWSDNGKAVCTVSDDRSIRIWDITHPTNITHTTHFGHTARVWDCQIVGPYLISISEDASCRVWRNPLLANAAETDDASDCLACWEGHEGKSAWGVAVSDHGVVATGGGDGGIHLWRLDSIVAGTTDTEQNTKDVDLPAITTYFPNATNNDKEFVRDFVITSQEQSVYSTNTGYVLVRDDKKETWNTLFHSSLLKNYSSLESSTCGRIVVAGCLSGRLAIVSVANEFEPLIAETLGGIKIQFVFVLNGTDRDNFRIVVFRANCTVGVFDLTISTGTSAATCIHICDLKLPNNNKAVHAAHFSPRYDLVLLGSRDSTVLVYNLSQLNGDNEASTTLDSIVDLKRCHGSETVSSILMVTEAGEGVGGKDRISVYSTGRDGSWTKYRFLGLPGGETIGSTSSAEEDEDVNMSDSDDDSDDKSEICGKSALQRRQESSLDDRESGTTIVLQKIFRSKITRGWLEQVFIMDGELLLLGFFNKKLFVYNESKHFEIFSMHSGAANRRRWRFLTNNSRLEHTRLMYHSGYKLRSFSRQLTAGSELFKSAKLQNNFHGREVRQMRFLTNAQTLVEGVPAPIIFASGGEDCRLRMFQYIPYKTKNSCTALRPLCNLKPSVGSTLRCLEWSYTSDPHSYLLFTGGAVESLRAWQVGLSIPNSYQVEMIEDHAGNMIPEHTPLSLGCLELAQCPHASENMETRIMDLSVFKLDGHAGKHFVAAVYSDAAIRVWLFDEAVNSFVLAIDASHHAKCILQVSHLKLEGGGVLMFTAATDGKIAVWDITGALDRFLEVYSTDEIRTAQSMSSLVGRERKRARRDHVQTLGIPAAEVSVHMSGVNGLFIQDTGVDGIVAVSGGDDNALSVTRIKTIWDAKLRIVKVTSTKVVHRNAYAHGSAIQAVVMINKTEIVTTSQDQMLTVWELNLLEDGGADMQMIETQFIHVPDPSTMDTIVMREEQRPLVAIAGIGVQFFDIKPIQE</sequence>
<evidence type="ECO:0000313" key="10">
    <source>
        <dbReference type="EMBL" id="KAG0290742.1"/>
    </source>
</evidence>
<dbReference type="EMBL" id="JAAAIM010000277">
    <property type="protein sequence ID" value="KAG0290742.1"/>
    <property type="molecule type" value="Genomic_DNA"/>
</dbReference>
<dbReference type="Pfam" id="PF00400">
    <property type="entry name" value="WD40"/>
    <property type="match status" value="3"/>
</dbReference>
<accession>A0ABQ7K543</accession>
<dbReference type="PROSITE" id="PS50294">
    <property type="entry name" value="WD_REPEATS_REGION"/>
    <property type="match status" value="1"/>
</dbReference>
<dbReference type="SUPFAM" id="SSF50978">
    <property type="entry name" value="WD40 repeat-like"/>
    <property type="match status" value="2"/>
</dbReference>
<evidence type="ECO:0000256" key="8">
    <source>
        <dbReference type="SAM" id="MobiDB-lite"/>
    </source>
</evidence>
<comment type="similarity">
    <text evidence="6">Belongs to the WD repeat WDR6 family.</text>
</comment>
<evidence type="ECO:0000256" key="3">
    <source>
        <dbReference type="ARBA" id="ARBA00022574"/>
    </source>
</evidence>
<feature type="domain" description="CRIB" evidence="9">
    <location>
        <begin position="281"/>
        <end position="294"/>
    </location>
</feature>
<dbReference type="InterPro" id="IPR019775">
    <property type="entry name" value="WD40_repeat_CS"/>
</dbReference>
<feature type="region of interest" description="Disordered" evidence="8">
    <location>
        <begin position="651"/>
        <end position="677"/>
    </location>
</feature>
<keyword evidence="3 7" id="KW-0853">WD repeat</keyword>
<evidence type="ECO:0000256" key="1">
    <source>
        <dbReference type="ARBA" id="ARBA00004496"/>
    </source>
</evidence>
<gene>
    <name evidence="10" type="primary">WDR6</name>
    <name evidence="10" type="ORF">BGZ96_005814</name>
</gene>
<keyword evidence="2" id="KW-0963">Cytoplasm</keyword>
<evidence type="ECO:0000256" key="5">
    <source>
        <dbReference type="ARBA" id="ARBA00022737"/>
    </source>
</evidence>
<keyword evidence="11" id="KW-1185">Reference proteome</keyword>
<dbReference type="InterPro" id="IPR001680">
    <property type="entry name" value="WD40_rpt"/>
</dbReference>
<comment type="subcellular location">
    <subcellularLocation>
        <location evidence="1">Cytoplasm</location>
    </subcellularLocation>
</comment>
<dbReference type="PANTHER" id="PTHR14344">
    <property type="entry name" value="WD REPEAT PROTEIN"/>
    <property type="match status" value="1"/>
</dbReference>
<dbReference type="PROSITE" id="PS50108">
    <property type="entry name" value="CRIB"/>
    <property type="match status" value="1"/>
</dbReference>
<feature type="compositionally biased region" description="Acidic residues" evidence="8">
    <location>
        <begin position="657"/>
        <end position="674"/>
    </location>
</feature>
<dbReference type="SMART" id="SM00320">
    <property type="entry name" value="WD40"/>
    <property type="match status" value="7"/>
</dbReference>
<proteinExistence type="inferred from homology"/>
<evidence type="ECO:0000259" key="9">
    <source>
        <dbReference type="PROSITE" id="PS50108"/>
    </source>
</evidence>
<evidence type="ECO:0000256" key="4">
    <source>
        <dbReference type="ARBA" id="ARBA00022694"/>
    </source>
</evidence>